<dbReference type="OrthoDB" id="47801at2759"/>
<dbReference type="EMBL" id="KZ679016">
    <property type="protein sequence ID" value="PSS10922.1"/>
    <property type="molecule type" value="Genomic_DNA"/>
</dbReference>
<evidence type="ECO:0000259" key="4">
    <source>
        <dbReference type="PROSITE" id="PS50127"/>
    </source>
</evidence>
<dbReference type="GO" id="GO:0043066">
    <property type="term" value="P:negative regulation of apoptotic process"/>
    <property type="evidence" value="ECO:0007669"/>
    <property type="project" value="TreeGrafter"/>
</dbReference>
<dbReference type="PANTHER" id="PTHR46116:SF39">
    <property type="entry name" value="BACULOVIRAL IAP REPEAT-CONTAINING PROTEIN 6"/>
    <property type="match status" value="1"/>
</dbReference>
<accession>A0A2T3ATZ6</accession>
<proteinExistence type="predicted"/>
<evidence type="ECO:0000256" key="3">
    <source>
        <dbReference type="SAM" id="MobiDB-lite"/>
    </source>
</evidence>
<dbReference type="GO" id="GO:0004869">
    <property type="term" value="F:cysteine-type endopeptidase inhibitor activity"/>
    <property type="evidence" value="ECO:0007669"/>
    <property type="project" value="TreeGrafter"/>
</dbReference>
<organism evidence="5 6">
    <name type="scientific">Amorphotheca resinae ATCC 22711</name>
    <dbReference type="NCBI Taxonomy" id="857342"/>
    <lineage>
        <taxon>Eukaryota</taxon>
        <taxon>Fungi</taxon>
        <taxon>Dikarya</taxon>
        <taxon>Ascomycota</taxon>
        <taxon>Pezizomycotina</taxon>
        <taxon>Leotiomycetes</taxon>
        <taxon>Helotiales</taxon>
        <taxon>Amorphothecaceae</taxon>
        <taxon>Amorphotheca</taxon>
    </lineage>
</organism>
<dbReference type="Proteomes" id="UP000241818">
    <property type="component" value="Unassembled WGS sequence"/>
</dbReference>
<dbReference type="Gene3D" id="3.10.110.10">
    <property type="entry name" value="Ubiquitin Conjugating Enzyme"/>
    <property type="match status" value="1"/>
</dbReference>
<dbReference type="AlphaFoldDB" id="A0A2T3ATZ6"/>
<dbReference type="RefSeq" id="XP_024718101.1">
    <property type="nucleotide sequence ID" value="XM_024863786.1"/>
</dbReference>
<keyword evidence="6" id="KW-1185">Reference proteome</keyword>
<dbReference type="Pfam" id="PF00179">
    <property type="entry name" value="UQ_con"/>
    <property type="match status" value="1"/>
</dbReference>
<evidence type="ECO:0000256" key="2">
    <source>
        <dbReference type="ARBA" id="ARBA00022786"/>
    </source>
</evidence>
<dbReference type="InParanoid" id="A0A2T3ATZ6"/>
<feature type="compositionally biased region" description="Basic residues" evidence="3">
    <location>
        <begin position="711"/>
        <end position="725"/>
    </location>
</feature>
<dbReference type="SUPFAM" id="SSF54495">
    <property type="entry name" value="UBC-like"/>
    <property type="match status" value="1"/>
</dbReference>
<keyword evidence="1" id="KW-0808">Transferase</keyword>
<feature type="domain" description="UBC core" evidence="4">
    <location>
        <begin position="404"/>
        <end position="571"/>
    </location>
</feature>
<feature type="region of interest" description="Disordered" evidence="3">
    <location>
        <begin position="786"/>
        <end position="806"/>
    </location>
</feature>
<feature type="compositionally biased region" description="Polar residues" evidence="3">
    <location>
        <begin position="670"/>
        <end position="679"/>
    </location>
</feature>
<dbReference type="SMART" id="SM00212">
    <property type="entry name" value="UBCc"/>
    <property type="match status" value="1"/>
</dbReference>
<sequence>MGAQNSTANRLASSKDKTGLSRSEQLHALYSKFHFECRSCHTLFTYNEVSSNVWPWFVSPGIFRPDVQSQISKLRCKVCTTSTCLGCGERPTLNKTTVVTSIGSLNHCCEGARLLGIWLILCHFDQKELELRVASNNSKKQDEANLSKDSGVGYEAGYASAGYKTSAAPPAPTHEHSDSLIASVLALLEGFLPDVELASASPAEDLNELLLFQTSFLMDRICALIRNDSIKEITERSTLYHSLFSFVESIAENPKLIQLLFEQQPNRKKSPGLRALSIGEMKQGFHDLRDLSPSLYTCFSNTYRQAKVFLELTEKDAEANYQGKRPSSHPKGQDPIDICNRIIKLYCSLEAQCESLDNSIRSMEGFKNPWTKFAEENRVTFTDEVLENHRFAKMFRSLTSTTKDRMLAIGKEISNMTTSLPDGVFVKVAESRSDVMKVLIIGVEGSPYAGGLFNFDMVLPSNYPHSPPKIAFVLQGVDSESPAMNPNLHHGGDVCLSILNTWPGDPSQMWQPNQSTILAVLVSIQAMILGAPLPWLNEPSFTDDDENPQAFQHKMQIQIKTVRHAMIGWLIKMKGPNPKSNASPWFDIIEKYWEYNSQKVIDTVEEWAVENPWLNDYNKSQITMMGFLPTEPPQERVPIMKTSVDLVQRLQQLLLMATDEEENSSDHNKSVSSDDSALSTIEELDESGSNKENNGGVGKGKRKADDDISKVSKKHKAKESKRQKTVKWVYTSGQTRKDVRAACEALNIKPSRGIDDTIRRLQERVNIDTEKMHSEVALKYGKLVSSSLESDEDDDDDSADDADILP</sequence>
<evidence type="ECO:0000256" key="1">
    <source>
        <dbReference type="ARBA" id="ARBA00022679"/>
    </source>
</evidence>
<feature type="compositionally biased region" description="Acidic residues" evidence="3">
    <location>
        <begin position="789"/>
        <end position="806"/>
    </location>
</feature>
<keyword evidence="2" id="KW-0833">Ubl conjugation pathway</keyword>
<dbReference type="InterPro" id="IPR000608">
    <property type="entry name" value="UBC"/>
</dbReference>
<name>A0A2T3ATZ6_AMORE</name>
<dbReference type="GO" id="GO:0005634">
    <property type="term" value="C:nucleus"/>
    <property type="evidence" value="ECO:0007669"/>
    <property type="project" value="TreeGrafter"/>
</dbReference>
<evidence type="ECO:0000313" key="6">
    <source>
        <dbReference type="Proteomes" id="UP000241818"/>
    </source>
</evidence>
<dbReference type="GO" id="GO:0016740">
    <property type="term" value="F:transferase activity"/>
    <property type="evidence" value="ECO:0007669"/>
    <property type="project" value="UniProtKB-KW"/>
</dbReference>
<dbReference type="InterPro" id="IPR016135">
    <property type="entry name" value="UBQ-conjugating_enzyme/RWD"/>
</dbReference>
<dbReference type="PROSITE" id="PS50127">
    <property type="entry name" value="UBC_2"/>
    <property type="match status" value="1"/>
</dbReference>
<dbReference type="STRING" id="857342.A0A2T3ATZ6"/>
<protein>
    <recommendedName>
        <fullName evidence="4">UBC core domain-containing protein</fullName>
    </recommendedName>
</protein>
<dbReference type="GeneID" id="36571867"/>
<evidence type="ECO:0000313" key="5">
    <source>
        <dbReference type="EMBL" id="PSS10922.1"/>
    </source>
</evidence>
<dbReference type="PANTHER" id="PTHR46116">
    <property type="entry name" value="(E3-INDEPENDENT) E2 UBIQUITIN-CONJUGATING ENZYME"/>
    <property type="match status" value="1"/>
</dbReference>
<gene>
    <name evidence="5" type="ORF">M430DRAFT_180599</name>
</gene>
<feature type="region of interest" description="Disordered" evidence="3">
    <location>
        <begin position="659"/>
        <end position="725"/>
    </location>
</feature>
<reference evidence="5 6" key="1">
    <citation type="journal article" date="2018" name="New Phytol.">
        <title>Comparative genomics and transcriptomics depict ericoid mycorrhizal fungi as versatile saprotrophs and plant mutualists.</title>
        <authorList>
            <person name="Martino E."/>
            <person name="Morin E."/>
            <person name="Grelet G.A."/>
            <person name="Kuo A."/>
            <person name="Kohler A."/>
            <person name="Daghino S."/>
            <person name="Barry K.W."/>
            <person name="Cichocki N."/>
            <person name="Clum A."/>
            <person name="Dockter R.B."/>
            <person name="Hainaut M."/>
            <person name="Kuo R.C."/>
            <person name="LaButti K."/>
            <person name="Lindahl B.D."/>
            <person name="Lindquist E.A."/>
            <person name="Lipzen A."/>
            <person name="Khouja H.R."/>
            <person name="Magnuson J."/>
            <person name="Murat C."/>
            <person name="Ohm R.A."/>
            <person name="Singer S.W."/>
            <person name="Spatafora J.W."/>
            <person name="Wang M."/>
            <person name="Veneault-Fourrey C."/>
            <person name="Henrissat B."/>
            <person name="Grigoriev I.V."/>
            <person name="Martin F.M."/>
            <person name="Perotto S."/>
        </authorList>
    </citation>
    <scope>NUCLEOTIDE SEQUENCE [LARGE SCALE GENOMIC DNA]</scope>
    <source>
        <strain evidence="5 6">ATCC 22711</strain>
    </source>
</reference>